<comment type="caution">
    <text evidence="1">The sequence shown here is derived from an EMBL/GenBank/DDBJ whole genome shotgun (WGS) entry which is preliminary data.</text>
</comment>
<keyword evidence="2" id="KW-1185">Reference proteome</keyword>
<reference evidence="1" key="1">
    <citation type="submission" date="2013-08" db="EMBL/GenBank/DDBJ databases">
        <title>Gene expansion shapes genome architecture in the human pathogen Lichtheimia corymbifera: an evolutionary genomics analysis in the ancient terrestrial Mucorales (Mucoromycotina).</title>
        <authorList>
            <person name="Schwartze V.U."/>
            <person name="Winter S."/>
            <person name="Shelest E."/>
            <person name="Marcet-Houben M."/>
            <person name="Horn F."/>
            <person name="Wehner S."/>
            <person name="Hoffmann K."/>
            <person name="Riege K."/>
            <person name="Sammeth M."/>
            <person name="Nowrousian M."/>
            <person name="Valiante V."/>
            <person name="Linde J."/>
            <person name="Jacobsen I.D."/>
            <person name="Marz M."/>
            <person name="Brakhage A.A."/>
            <person name="Gabaldon T."/>
            <person name="Bocker S."/>
            <person name="Voigt K."/>
        </authorList>
    </citation>
    <scope>NUCLEOTIDE SEQUENCE [LARGE SCALE GENOMIC DNA]</scope>
    <source>
        <strain evidence="1">FSU 9682</strain>
    </source>
</reference>
<proteinExistence type="predicted"/>
<evidence type="ECO:0000313" key="1">
    <source>
        <dbReference type="EMBL" id="CDH54981.1"/>
    </source>
</evidence>
<protein>
    <submittedName>
        <fullName evidence="1">Uncharacterized protein</fullName>
    </submittedName>
</protein>
<dbReference type="EMBL" id="CBTN010000026">
    <property type="protein sequence ID" value="CDH54981.1"/>
    <property type="molecule type" value="Genomic_DNA"/>
</dbReference>
<gene>
    <name evidence="1" type="ORF">LCOR_06180.1</name>
</gene>
<dbReference type="AlphaFoldDB" id="A0A068S165"/>
<sequence>MFALPRAHPIQIPSILSPGYHPELLPPRSSCLYRIPALRMPQRFATSVAPDVQITLFMWHLRRTESPFHVECTLEAQNLYGNQIYPPDQGSP</sequence>
<dbReference type="VEuPathDB" id="FungiDB:LCOR_06180.1"/>
<dbReference type="Proteomes" id="UP000027586">
    <property type="component" value="Unassembled WGS sequence"/>
</dbReference>
<accession>A0A068S165</accession>
<organism evidence="1 2">
    <name type="scientific">Lichtheimia corymbifera JMRC:FSU:9682</name>
    <dbReference type="NCBI Taxonomy" id="1263082"/>
    <lineage>
        <taxon>Eukaryota</taxon>
        <taxon>Fungi</taxon>
        <taxon>Fungi incertae sedis</taxon>
        <taxon>Mucoromycota</taxon>
        <taxon>Mucoromycotina</taxon>
        <taxon>Mucoromycetes</taxon>
        <taxon>Mucorales</taxon>
        <taxon>Lichtheimiaceae</taxon>
        <taxon>Lichtheimia</taxon>
    </lineage>
</organism>
<name>A0A068S165_9FUNG</name>
<evidence type="ECO:0000313" key="2">
    <source>
        <dbReference type="Proteomes" id="UP000027586"/>
    </source>
</evidence>